<evidence type="ECO:0000256" key="1">
    <source>
        <dbReference type="ARBA" id="ARBA00004651"/>
    </source>
</evidence>
<dbReference type="Pfam" id="PF04226">
    <property type="entry name" value="Transgly_assoc"/>
    <property type="match status" value="1"/>
</dbReference>
<evidence type="ECO:0000256" key="5">
    <source>
        <dbReference type="ARBA" id="ARBA00022989"/>
    </source>
</evidence>
<evidence type="ECO:0000256" key="4">
    <source>
        <dbReference type="ARBA" id="ARBA00022692"/>
    </source>
</evidence>
<evidence type="ECO:0000256" key="3">
    <source>
        <dbReference type="ARBA" id="ARBA00022475"/>
    </source>
</evidence>
<dbReference type="PANTHER" id="PTHR33884">
    <property type="entry name" value="UPF0410 PROTEIN YMGE"/>
    <property type="match status" value="1"/>
</dbReference>
<organism evidence="8 9">
    <name type="scientific">Microbacterium murale</name>
    <dbReference type="NCBI Taxonomy" id="1081040"/>
    <lineage>
        <taxon>Bacteria</taxon>
        <taxon>Bacillati</taxon>
        <taxon>Actinomycetota</taxon>
        <taxon>Actinomycetes</taxon>
        <taxon>Micrococcales</taxon>
        <taxon>Microbacteriaceae</taxon>
        <taxon>Microbacterium</taxon>
    </lineage>
</organism>
<keyword evidence="6 7" id="KW-0472">Membrane</keyword>
<gene>
    <name evidence="8" type="ORF">QFZ46_002831</name>
</gene>
<comment type="similarity">
    <text evidence="2">Belongs to the UPF0410 family.</text>
</comment>
<evidence type="ECO:0000313" key="9">
    <source>
        <dbReference type="Proteomes" id="UP001239085"/>
    </source>
</evidence>
<keyword evidence="4 7" id="KW-0812">Transmembrane</keyword>
<proteinExistence type="inferred from homology"/>
<evidence type="ECO:0000256" key="7">
    <source>
        <dbReference type="SAM" id="Phobius"/>
    </source>
</evidence>
<comment type="caution">
    <text evidence="8">The sequence shown here is derived from an EMBL/GenBank/DDBJ whole genome shotgun (WGS) entry which is preliminary data.</text>
</comment>
<feature type="transmembrane region" description="Helical" evidence="7">
    <location>
        <begin position="9"/>
        <end position="32"/>
    </location>
</feature>
<keyword evidence="5 7" id="KW-1133">Transmembrane helix</keyword>
<keyword evidence="9" id="KW-1185">Reference proteome</keyword>
<dbReference type="PANTHER" id="PTHR33884:SF3">
    <property type="entry name" value="UPF0410 PROTEIN YMGE"/>
    <property type="match status" value="1"/>
</dbReference>
<evidence type="ECO:0000256" key="6">
    <source>
        <dbReference type="ARBA" id="ARBA00023136"/>
    </source>
</evidence>
<evidence type="ECO:0000313" key="8">
    <source>
        <dbReference type="EMBL" id="MDQ0644671.1"/>
    </source>
</evidence>
<evidence type="ECO:0000256" key="2">
    <source>
        <dbReference type="ARBA" id="ARBA00011006"/>
    </source>
</evidence>
<sequence>MAHRYRKGIYIMGFLAFLILGLIAGAIAKLILPGKQGGGWIVTLLLGVVGAMLGGWIGGMIFGVGLNEFWSLSTWALAIGGAIIVLLIYGLIVGRGNKVTD</sequence>
<dbReference type="EMBL" id="JAUSXK010000001">
    <property type="protein sequence ID" value="MDQ0644671.1"/>
    <property type="molecule type" value="Genomic_DNA"/>
</dbReference>
<dbReference type="InterPro" id="IPR007341">
    <property type="entry name" value="Transgly_assoc"/>
</dbReference>
<accession>A0ABU0PBF3</accession>
<feature type="transmembrane region" description="Helical" evidence="7">
    <location>
        <begin position="69"/>
        <end position="92"/>
    </location>
</feature>
<protein>
    <submittedName>
        <fullName evidence="8">Membrane protein YeaQ/YmgE (Transglycosylase-associated protein family)</fullName>
    </submittedName>
</protein>
<feature type="transmembrane region" description="Helical" evidence="7">
    <location>
        <begin position="38"/>
        <end position="62"/>
    </location>
</feature>
<comment type="subcellular location">
    <subcellularLocation>
        <location evidence="1">Cell membrane</location>
        <topology evidence="1">Multi-pass membrane protein</topology>
    </subcellularLocation>
</comment>
<dbReference type="Proteomes" id="UP001239085">
    <property type="component" value="Unassembled WGS sequence"/>
</dbReference>
<reference evidence="8 9" key="1">
    <citation type="submission" date="2023-07" db="EMBL/GenBank/DDBJ databases">
        <title>Comparative genomics of wheat-associated soil bacteria to identify genetic determinants of phenazine resistance.</title>
        <authorList>
            <person name="Mouncey N."/>
        </authorList>
    </citation>
    <scope>NUCLEOTIDE SEQUENCE [LARGE SCALE GENOMIC DNA]</scope>
    <source>
        <strain evidence="8 9">W2I7</strain>
    </source>
</reference>
<name>A0ABU0PBF3_9MICO</name>
<keyword evidence="3" id="KW-1003">Cell membrane</keyword>